<name>A0ABT2YCA0_9BURK</name>
<evidence type="ECO:0008006" key="4">
    <source>
        <dbReference type="Google" id="ProtNLM"/>
    </source>
</evidence>
<evidence type="ECO:0000313" key="2">
    <source>
        <dbReference type="EMBL" id="MCV2367668.1"/>
    </source>
</evidence>
<accession>A0ABT2YCA0</accession>
<dbReference type="RefSeq" id="WP_263570299.1">
    <property type="nucleotide sequence ID" value="NZ_JAJIRN010000003.1"/>
</dbReference>
<evidence type="ECO:0000313" key="3">
    <source>
        <dbReference type="Proteomes" id="UP001209701"/>
    </source>
</evidence>
<evidence type="ECO:0000256" key="1">
    <source>
        <dbReference type="SAM" id="MobiDB-lite"/>
    </source>
</evidence>
<dbReference type="InterPro" id="IPR011010">
    <property type="entry name" value="DNA_brk_join_enz"/>
</dbReference>
<dbReference type="Proteomes" id="UP001209701">
    <property type="component" value="Unassembled WGS sequence"/>
</dbReference>
<organism evidence="2 3">
    <name type="scientific">Roseateles oligotrophus</name>
    <dbReference type="NCBI Taxonomy" id="1769250"/>
    <lineage>
        <taxon>Bacteria</taxon>
        <taxon>Pseudomonadati</taxon>
        <taxon>Pseudomonadota</taxon>
        <taxon>Betaproteobacteria</taxon>
        <taxon>Burkholderiales</taxon>
        <taxon>Sphaerotilaceae</taxon>
        <taxon>Roseateles</taxon>
    </lineage>
</organism>
<sequence length="539" mass="58391">MSGEGKEPQAGATSKARGLASCKSAEHDANAAVPAGHGEARRNACEASTALTQSNGHEEKATAISTLPVASWIRGRIQENITVTRPVMCAAPSFEGSRSESTSPETGPASDVTLVTPAVQGGTGGAAVAGPGEAEQAQPACITVADAGDANANEEDIENDGFGGELNRAAHFEVVRSARSLMREIAQSREKRKDTEPADGTTEKYRQLTKVLLKRAKQVPHGVNSMPSVCVALADYAAKGNSFYTMRSAAAWVVQGKVAQLLKQQDQLQRQPPSATKEWSNSVDSLNAAMQLLRSIQGLDLKSARHLSAAVAVAPKSKRLVLKKADESWREEYFRVTAQSSKYRHAALLQGLCGMRPLELERGVVVWRRGPTVAIKIQGAKVRETAGQPWRGVFIPAEKFPAWFLEDLGSQPKTYSAPSIAMRSYLKRLSPQVFPVQGDKPQLILSSYVLRHAIATDLRQEGWDSAEIAQVLGERCAATSRWYGLRWRGSKFRRIPQVAIERGTVQTARPVVRRESDFLAKKHDGKSVKKQSGKPRLGA</sequence>
<feature type="region of interest" description="Disordered" evidence="1">
    <location>
        <begin position="520"/>
        <end position="539"/>
    </location>
</feature>
<dbReference type="SUPFAM" id="SSF56349">
    <property type="entry name" value="DNA breaking-rejoining enzymes"/>
    <property type="match status" value="1"/>
</dbReference>
<keyword evidence="3" id="KW-1185">Reference proteome</keyword>
<comment type="caution">
    <text evidence="2">The sequence shown here is derived from an EMBL/GenBank/DDBJ whole genome shotgun (WGS) entry which is preliminary data.</text>
</comment>
<proteinExistence type="predicted"/>
<dbReference type="EMBL" id="JAJIRN010000003">
    <property type="protein sequence ID" value="MCV2367668.1"/>
    <property type="molecule type" value="Genomic_DNA"/>
</dbReference>
<gene>
    <name evidence="2" type="ORF">LNV07_06125</name>
</gene>
<protein>
    <recommendedName>
        <fullName evidence="4">Tyr recombinase domain-containing protein</fullName>
    </recommendedName>
</protein>
<feature type="region of interest" description="Disordered" evidence="1">
    <location>
        <begin position="1"/>
        <end position="37"/>
    </location>
</feature>
<reference evidence="2 3" key="1">
    <citation type="submission" date="2021-11" db="EMBL/GenBank/DDBJ databases">
        <authorList>
            <person name="Liang Q."/>
            <person name="Mou H."/>
            <person name="Liu Z."/>
        </authorList>
    </citation>
    <scope>NUCLEOTIDE SEQUENCE [LARGE SCALE GENOMIC DNA]</scope>
    <source>
        <strain evidence="2 3">CHU3</strain>
    </source>
</reference>